<evidence type="ECO:0000256" key="10">
    <source>
        <dbReference type="ARBA" id="ARBA00023319"/>
    </source>
</evidence>
<keyword evidence="16" id="KW-1185">Reference proteome</keyword>
<feature type="domain" description="Ig-like" evidence="13">
    <location>
        <begin position="966"/>
        <end position="1055"/>
    </location>
</feature>
<comment type="caution">
    <text evidence="15">The sequence shown here is derived from an EMBL/GenBank/DDBJ whole genome shotgun (WGS) entry which is preliminary data.</text>
</comment>
<dbReference type="FunFam" id="2.60.40.10:FF:000708">
    <property type="entry name" value="Hemicentin 1"/>
    <property type="match status" value="1"/>
</dbReference>
<feature type="domain" description="Ig-like" evidence="13">
    <location>
        <begin position="1152"/>
        <end position="1243"/>
    </location>
</feature>
<feature type="domain" description="EGF-like" evidence="12">
    <location>
        <begin position="3682"/>
        <end position="3721"/>
    </location>
</feature>
<dbReference type="GO" id="GO:0005886">
    <property type="term" value="C:plasma membrane"/>
    <property type="evidence" value="ECO:0007669"/>
    <property type="project" value="TreeGrafter"/>
</dbReference>
<dbReference type="SMART" id="SM00181">
    <property type="entry name" value="EGF"/>
    <property type="match status" value="6"/>
</dbReference>
<feature type="domain" description="Ig-like" evidence="13">
    <location>
        <begin position="2383"/>
        <end position="2471"/>
    </location>
</feature>
<dbReference type="InterPro" id="IPR049883">
    <property type="entry name" value="NOTCH1_EGF-like"/>
</dbReference>
<evidence type="ECO:0000256" key="8">
    <source>
        <dbReference type="ARBA" id="ARBA00023157"/>
    </source>
</evidence>
<dbReference type="InterPro" id="IPR013098">
    <property type="entry name" value="Ig_I-set"/>
</dbReference>
<dbReference type="FunFam" id="2.10.25.10:FF:000005">
    <property type="entry name" value="Fibrillin 2"/>
    <property type="match status" value="1"/>
</dbReference>
<evidence type="ECO:0000313" key="15">
    <source>
        <dbReference type="EMBL" id="KAG9483372.1"/>
    </source>
</evidence>
<dbReference type="InterPro" id="IPR003599">
    <property type="entry name" value="Ig_sub"/>
</dbReference>
<dbReference type="SMART" id="SM00209">
    <property type="entry name" value="TSP1"/>
    <property type="match status" value="6"/>
</dbReference>
<dbReference type="FunFam" id="2.60.40.10:FF:000285">
    <property type="entry name" value="Hemicentin 1"/>
    <property type="match status" value="3"/>
</dbReference>
<reference evidence="15" key="1">
    <citation type="thesis" date="2020" institute="ProQuest LLC" country="789 East Eisenhower Parkway, Ann Arbor, MI, USA">
        <title>Comparative Genomics and Chromosome Evolution.</title>
        <authorList>
            <person name="Mudd A.B."/>
        </authorList>
    </citation>
    <scope>NUCLEOTIDE SEQUENCE</scope>
    <source>
        <strain evidence="15">HN-11 Male</strain>
        <tissue evidence="15">Kidney and liver</tissue>
    </source>
</reference>
<comment type="subcellular location">
    <subcellularLocation>
        <location evidence="1">Secreted</location>
        <location evidence="1">Extracellular space</location>
        <location evidence="1">Extracellular matrix</location>
    </subcellularLocation>
</comment>
<feature type="domain" description="Ig-like" evidence="13">
    <location>
        <begin position="128"/>
        <end position="216"/>
    </location>
</feature>
<feature type="domain" description="Ig-like" evidence="13">
    <location>
        <begin position="1829"/>
        <end position="1917"/>
    </location>
</feature>
<dbReference type="OrthoDB" id="5985519at2759"/>
<dbReference type="PROSITE" id="PS50026">
    <property type="entry name" value="EGF_3"/>
    <property type="match status" value="3"/>
</dbReference>
<keyword evidence="5" id="KW-0732">Signal</keyword>
<dbReference type="PROSITE" id="PS50835">
    <property type="entry name" value="IG_LIKE"/>
    <property type="match status" value="33"/>
</dbReference>
<feature type="domain" description="Ig-like" evidence="13">
    <location>
        <begin position="2657"/>
        <end position="2739"/>
    </location>
</feature>
<dbReference type="Pfam" id="PF07679">
    <property type="entry name" value="I-set"/>
    <property type="match status" value="26"/>
</dbReference>
<comment type="caution">
    <text evidence="11">Lacks conserved residue(s) required for the propagation of feature annotation.</text>
</comment>
<dbReference type="InterPro" id="IPR013783">
    <property type="entry name" value="Ig-like_fold"/>
</dbReference>
<dbReference type="PANTHER" id="PTHR45080">
    <property type="entry name" value="CONTACTIN 5"/>
    <property type="match status" value="1"/>
</dbReference>
<dbReference type="InterPro" id="IPR001881">
    <property type="entry name" value="EGF-like_Ca-bd_dom"/>
</dbReference>
<dbReference type="InterPro" id="IPR000152">
    <property type="entry name" value="EGF-type_Asp/Asn_hydroxyl_site"/>
</dbReference>
<dbReference type="FunFam" id="2.60.40.10:FF:000130">
    <property type="entry name" value="Hemicentin 1"/>
    <property type="match status" value="18"/>
</dbReference>
<dbReference type="InterPro" id="IPR006605">
    <property type="entry name" value="G2_nidogen/fibulin_G2F"/>
</dbReference>
<evidence type="ECO:0000256" key="2">
    <source>
        <dbReference type="ARBA" id="ARBA00022525"/>
    </source>
</evidence>
<dbReference type="InterPro" id="IPR000742">
    <property type="entry name" value="EGF"/>
</dbReference>
<dbReference type="InterPro" id="IPR000884">
    <property type="entry name" value="TSP1_rpt"/>
</dbReference>
<feature type="domain" description="Ig-like" evidence="13">
    <location>
        <begin position="220"/>
        <end position="306"/>
    </location>
</feature>
<evidence type="ECO:0000256" key="9">
    <source>
        <dbReference type="ARBA" id="ARBA00023180"/>
    </source>
</evidence>
<feature type="domain" description="Ig-like" evidence="13">
    <location>
        <begin position="1345"/>
        <end position="1446"/>
    </location>
</feature>
<dbReference type="PROSITE" id="PS01187">
    <property type="entry name" value="EGF_CA"/>
    <property type="match status" value="1"/>
</dbReference>
<dbReference type="InterPro" id="IPR009017">
    <property type="entry name" value="GFP"/>
</dbReference>
<dbReference type="InterPro" id="IPR050958">
    <property type="entry name" value="Cell_Adh-Cytoskel_Orgn"/>
</dbReference>
<feature type="domain" description="Ig-like" evidence="13">
    <location>
        <begin position="500"/>
        <end position="586"/>
    </location>
</feature>
<dbReference type="PROSITE" id="PS50993">
    <property type="entry name" value="NIDOGEN_G2"/>
    <property type="match status" value="1"/>
</dbReference>
<dbReference type="FunFam" id="2.20.100.10:FF:000001">
    <property type="entry name" value="semaphorin-5A isoform X1"/>
    <property type="match status" value="1"/>
</dbReference>
<evidence type="ECO:0000259" key="12">
    <source>
        <dbReference type="PROSITE" id="PS50026"/>
    </source>
</evidence>
<dbReference type="PANTHER" id="PTHR45080:SF28">
    <property type="entry name" value="HEMICENTIN-2"/>
    <property type="match status" value="1"/>
</dbReference>
<feature type="domain" description="Ig-like" evidence="13">
    <location>
        <begin position="2292"/>
        <end position="2378"/>
    </location>
</feature>
<dbReference type="InterPro" id="IPR036383">
    <property type="entry name" value="TSP1_rpt_sf"/>
</dbReference>
<feature type="domain" description="Ig-like" evidence="13">
    <location>
        <begin position="3015"/>
        <end position="3100"/>
    </location>
</feature>
<dbReference type="SMART" id="SM00179">
    <property type="entry name" value="EGF_CA"/>
    <property type="match status" value="6"/>
</dbReference>
<dbReference type="SUPFAM" id="SSF57184">
    <property type="entry name" value="Growth factor receptor domain"/>
    <property type="match status" value="1"/>
</dbReference>
<dbReference type="GO" id="GO:0007156">
    <property type="term" value="P:homophilic cell adhesion via plasma membrane adhesion molecules"/>
    <property type="evidence" value="ECO:0007669"/>
    <property type="project" value="TreeGrafter"/>
</dbReference>
<dbReference type="SUPFAM" id="SSF82895">
    <property type="entry name" value="TSP-1 type 1 repeat"/>
    <property type="match status" value="6"/>
</dbReference>
<dbReference type="FunFam" id="2.10.25.10:FF:000383">
    <property type="entry name" value="Hemicentin 1"/>
    <property type="match status" value="1"/>
</dbReference>
<sequence>MKILKTTESGHFTCVASNVAGSSEKQFFVNALDPPEIANTGIISNVSVIAGNEATLLCRVKGKPFPAIQWFKENRLLVENSNIIILENGQVLNIKNAQLSDGGYYKCVASNPAGFQTKESKLTVFVPPSIKDAVTTTELSFIVNSEINLNCDARGIPQPTITWYKDREAILPSTRVIFIENGKYLQVYEAKTMDSGKFTCHAANVAGSAEKAYVVDIYVPATIHGDLSRSQSKKVITGKPLVLECEARGHPLPLITWLKDGVPVETTDNVRLLYNGKKLEIKNTGEQHQGLYTCVATNIAGETEIKYDVHILVPPTIEDTEDREEYIVISNHPIELECYVTGTPIPTIRWLKNGIPIDTGGGVHIQSNEQKLVILQSESSDSGLYECLAKNEAGTNKKFFNVNVYVRPSIKPEHSPISVLMLKSITLQCMATGIPNPHITWLKNGLPFNIVKEDIRVESFGQILEFKSAILEDNGKYTCVATNAAGEVEQSIVLNVYEPPKIEHSGDVVYETVIANQPVILECKASGKPIPVVTWSKDNHPIIATSEPSVTISDGGQILHIRSVQPYESGVYKCVASNIAGSADLTYVLQVHVPPSIHGSNEVISVIVNNPVKLECEATGFPTPGLTWLKDGRPVSSFGSGIQITSGGRVLTLSKAQVGDSGKYTCVALNAAGEQQKDFDLSVFVPPNIMGEEQNVSVLLNATLVLKCESKSVPPPMLTWYKDWRPLVTGPGVHIYDNGSVLQIENAQVKDSGRYSCEAVNIAGKSEKNFIVNILVPPKIKGSSEEGVVTVIEGTLISLVCDSSGIPTPALTWTKNGFPLNLEESGRIRYLSGGHQLQISAAVKTDEAAYTCTAVNSAGIVTKKYNVTVYVRPNIFENRKVPIEIVKVQGTNVTLECDSSGDPVPMLTWLRDGTPLSTGNVKFLNNGRQLHLENIQLSHSGRYVCVAVNVAGQADKKYDLRVLVPPAFSGRFQEHENVTIVEKNPMTLTCEVSGIPPPKITWYKDDYPITSDQTPQVMSGGMILRFLHTAHSDAGRYRCVASNAAGEKSKNFQLNVLVPPRFTGNTVEDVKVKEKGDVALSCEVTGNPGPQLIWAKDGQPLHMESHYSLRNEGQIFHINGAVLSDAGTYVCVASNSAGDKSRAFSLSVMVSPTILGAKTKDSPEEVTVILHSSVSLSCDVNSHPPATITWYKDGLQVHSRDNIRILPGGRTLQILKAQEDYAGNFHCIASNEAGKDEHHYNLKVYVPPRIKQTDLARIGMHSKQVKVRVNTNFTLECEVKAFPMATVTWYKDGQPLDAESPLQINEYKLHVDKAQLSDTGRYTCVASNAAGEDEKDFDVIVQVPPTFLKLSGILLNADSNIVSRNGDNKDVIVNNPLSLYCETNAVPPPTITWYKDGHLLISNDKVLILPGGHSLQIARTHLEDTGLYTCIAVNEAGEDSLHYNIRVLLPPMFNGITENLLEEMTSLENQTVLLNCTVNSYPAAMVTWQKDGKEIEEGNRYQILSDGRYLQIEHAQLLDTGRYVCIVENVAGSAEKMFNLIINVPPRIVGNMYENITIVEDNFISLTCVVNGFPLPSIRWLKEGIVLRPSKNLFIVPGGRILQIHQTKLADAGEYVCAASNPAGETKKTFSINLYVPPSIVSGGRDSSPQVNIGISTSTSLRCDSEGIPAPIISWYKNGQLIAESTNIRMLERGQVLSIDNAQVSDTGEYECIATNVVGQDSKTFLLTVHVPPRIQGPPVEYQSGTVKNPVTLSCEAYGIPTPALIWLKDESQINPSDYLDTLFLAGGSKIKIDRAQLSTSGNYTCIATNTEGRAQKNVILTIKGKFPPSIAGSGMANEIHALQEEDIQLVCEVNGIPEPAIYWLKDGKSINSDHHLGITKTLNGEVLSIINAQTTDMGKYTCVATNAVGEDDRVFTVNVHVPPKIADNQRTPAELTAILDTSINIECLVTGVPTPQINWLKNGLPLPVSSQVRLLSSGQVVRISRIQKSDEGAYTCVSSNRAGVDKKQYNLQVYVPPSMDDADKTQQLTTVKGDPTTMLCLVSGQPVPQISWLKDGKAIDHDDSKGMILQILNTDISDIGRYSCVASSEAGSASKHFILNVLEPPHINGSENTDELSVVVNHQLDLHCSSMGFPPPVITWLKDGQILSQTDSVHFMGAGQILQIISAQEEHIGLYSCLVSNQAGEAKKEFAVSVHKPPSIAGISGIHNITVLQSKQIILECKSDALPAPKITWMKDDEPLMSNLRVYVSSDGQYAQIDDAEVTDTGRYICIVSNVAGKNTREFLLNVHVPPSIKDGQTLVTTSRNIPATLDCITTGIPSPRISWRKDGSVLYGNSERYFISGSGSLYFPLPDITDSGHYVCLATNAAGSSQSKTELMVYDPPSIKPDQKNVTAVVNKQTTLNCDATGAPKPKVEWKKNGHLLNTDINQNIYRLLSSGSLLIISPTVDDTGTYICSASNDAGHVETEVSLTVLVPPSIADEVTNIFVSKSSSAIIPCTVYGVPHPMVYWSKDGIHLPAEGESYKTLASGSIEIARAKLSHAGTYTCKAINEVGSAQIYINLHVQEVPIIESHTDNLEAIINHSVTLSCEAIGTPAPTLTWQKEGVVIKTGNHHTILSNGSLKIVKARQEDAGTYTCIAQNPAGTALGRIKLKIYEPPAIKSHQKEYTVLVDESVTMPCEAKGNPVPDISWHKDGRPLSGQKLISNGALQIAFVQPDDAGQYTCVVENIAGSVSSNMTLSVLIPPQIIKNVKDYAVVHHFQVTIPCTTYGIPTPTISWRKNNLPIIDTTGKYELLASGEFVLHNAETKDAGNYTCTATNDAGEDSHTVSLLIHYAPYFTELPSNVSLNEGEKLRLSCKAIGNPSPKITWAHKDRIVAAQPGQSKLLSDLVIERILKEENGAYTCIAENTVSSINTTVYVFVREPPVLIGIHHVNQTVPLGGNIILNCVVKGNPIPKIQWIKQGNDILHNKRFKQFSNGSLAVFNTKNEDVGEYTCIAANDAGVLEHTIALSLQKPPIITIHPIDTIVNAGTTGILNCQAEGEPEPDIVWSRVTLPIPRDNRLTVLGNGSLQIVAARKEDTSSFECRATNIMGSIVAKASFTVQVHGGFSDWLPWQSCSVTCGQGIQRRIRLCDNPAPANGGLYCQGEESETRICQNKLCPVDGSWSDWSPWEDCSKTCGSGKKTRTRTCHVPPGQEGGKSCLGKAVDTIVCNAEPCPVDGIWSSWQAWGACSKTCGKGTQTRIRVCNNPPASFDGSPCEGQDRQTQICSDRHCPVDGNWSVWGSWTSCSLSCGRGLRQRFRECSNPAPQYGGHKCEGMENENEFCNDDLCPVHGNWGTWSSWGACSRTCNGGQKRRYRACDNPAPSHSGRGCTGADTDIHKCHSNKCPIDGNWGPWEAWSKCSATCGGGQQIRTRLCKHLVESNNVRSCPGDSTQFLKCNVQACKDGAQFVRGTLVGTINDLDLGTAFLNGTISSSPDSHSSIIKAQYKDIPKSLGPSMRSLASILNPIYWTVAREIEEAVNGFTLASGEFLIESQVEFATGEVLHMTHTARGLDADGVLIVDTVVKGHILQLQSSTGITIKDYTEDYVQTGLGQLYAFSTRMFHLDGVSVPYTWNHTIGYDPNHGKMPVMVEIVRASSVDADYNPLEETLHFEMHASINKADLDNQCPSGFSYDVSGLYCEDKDECAAHNPCSHICHNTMGSYYCSCPKGLMSSADGRTCHDIDECTLEDAVCRTNEACRNTIGSYTCALKCGVGFRASANGLDCKDINECQESNPCHQRCFNSIGSYHCGCDPGFFLKGRRCFDLNECRQSVCRPDQVCKNTRGSYKCIDLCPSGLAKTENGSCVDINECDNQDVCQHECRNVLGSYQCICPPGYQLMANGKSCQDIDECLLQNIQCGVNQMCFNLQGSHQCVDTPCPPNYLRDSTSGYCLKNCAVNDLECALSPYALQYKLVSLPFGIAANQDLIRLVAYTQDGILHPRTTFLIIDEDPALPFSIREENMKGVIFTNRPLKEAETYRMKVKALSYSAERSVEYQTTFIVYISVSPYPY</sequence>
<feature type="domain" description="Ig-like" evidence="13">
    <location>
        <begin position="315"/>
        <end position="403"/>
    </location>
</feature>
<dbReference type="FunFam" id="2.10.25.10:FF:000352">
    <property type="entry name" value="Hemicentin 1"/>
    <property type="match status" value="1"/>
</dbReference>
<feature type="disulfide bond" evidence="11">
    <location>
        <begin position="3851"/>
        <end position="3861"/>
    </location>
</feature>
<evidence type="ECO:0000256" key="7">
    <source>
        <dbReference type="ARBA" id="ARBA00022837"/>
    </source>
</evidence>
<gene>
    <name evidence="15" type="ORF">GDO78_009341</name>
</gene>
<dbReference type="FunFam" id="2.60.40.10:FF:000726">
    <property type="entry name" value="Hemicentin 1"/>
    <property type="match status" value="1"/>
</dbReference>
<dbReference type="PROSITE" id="PS50092">
    <property type="entry name" value="TSP1"/>
    <property type="match status" value="6"/>
</dbReference>
<dbReference type="SUPFAM" id="SSF54511">
    <property type="entry name" value="GFP-like"/>
    <property type="match status" value="1"/>
</dbReference>
<feature type="domain" description="Ig-like" evidence="13">
    <location>
        <begin position="2835"/>
        <end position="2915"/>
    </location>
</feature>
<dbReference type="InterPro" id="IPR003598">
    <property type="entry name" value="Ig_sub2"/>
</dbReference>
<dbReference type="Gene3D" id="2.10.25.10">
    <property type="entry name" value="Laminin"/>
    <property type="match status" value="5"/>
</dbReference>
<dbReference type="FunFam" id="2.60.40.10:FF:000032">
    <property type="entry name" value="palladin isoform X1"/>
    <property type="match status" value="3"/>
</dbReference>
<evidence type="ECO:0008006" key="17">
    <source>
        <dbReference type="Google" id="ProtNLM"/>
    </source>
</evidence>
<feature type="domain" description="Ig-like" evidence="13">
    <location>
        <begin position="687"/>
        <end position="773"/>
    </location>
</feature>
<feature type="disulfide bond" evidence="11">
    <location>
        <begin position="3686"/>
        <end position="3696"/>
    </location>
</feature>
<dbReference type="GO" id="GO:0005509">
    <property type="term" value="F:calcium ion binding"/>
    <property type="evidence" value="ECO:0007669"/>
    <property type="project" value="InterPro"/>
</dbReference>
<proteinExistence type="predicted"/>
<dbReference type="FunFam" id="2.60.40.10:FF:000186">
    <property type="entry name" value="Hemicentin 1"/>
    <property type="match status" value="5"/>
</dbReference>
<evidence type="ECO:0000256" key="11">
    <source>
        <dbReference type="PROSITE-ProRule" id="PRU00076"/>
    </source>
</evidence>
<feature type="domain" description="EGF-like" evidence="12">
    <location>
        <begin position="3847"/>
        <end position="3886"/>
    </location>
</feature>
<feature type="domain" description="Ig-like" evidence="13">
    <location>
        <begin position="2018"/>
        <end position="2101"/>
    </location>
</feature>
<dbReference type="SMART" id="SM00406">
    <property type="entry name" value="IGv"/>
    <property type="match status" value="6"/>
</dbReference>
<dbReference type="SMART" id="SM00409">
    <property type="entry name" value="IG"/>
    <property type="match status" value="33"/>
</dbReference>
<protein>
    <recommendedName>
        <fullName evidence="17">Hemicentin-1</fullName>
    </recommendedName>
</protein>
<dbReference type="InterPro" id="IPR018097">
    <property type="entry name" value="EGF_Ca-bd_CS"/>
</dbReference>
<dbReference type="CDD" id="cd00054">
    <property type="entry name" value="EGF_CA"/>
    <property type="match status" value="6"/>
</dbReference>
<feature type="domain" description="Ig-like" evidence="13">
    <location>
        <begin position="1248"/>
        <end position="1338"/>
    </location>
</feature>
<feature type="domain" description="Ig-like" evidence="13">
    <location>
        <begin position="595"/>
        <end position="682"/>
    </location>
</feature>
<dbReference type="Pfam" id="PF00090">
    <property type="entry name" value="TSP_1"/>
    <property type="match status" value="6"/>
</dbReference>
<evidence type="ECO:0000256" key="4">
    <source>
        <dbReference type="ARBA" id="ARBA00022536"/>
    </source>
</evidence>
<evidence type="ECO:0000256" key="6">
    <source>
        <dbReference type="ARBA" id="ARBA00022737"/>
    </source>
</evidence>
<feature type="domain" description="Ig-like" evidence="13">
    <location>
        <begin position="2567"/>
        <end position="2652"/>
    </location>
</feature>
<feature type="domain" description="Ig-like" evidence="13">
    <location>
        <begin position="1638"/>
        <end position="1728"/>
    </location>
</feature>
<feature type="domain" description="Ig-like" evidence="13">
    <location>
        <begin position="1733"/>
        <end position="1822"/>
    </location>
</feature>
<dbReference type="FunFam" id="2.20.100.10:FF:000002">
    <property type="entry name" value="Unc-5 netrin receptor C"/>
    <property type="match status" value="1"/>
</dbReference>
<feature type="domain" description="Ig-like" evidence="13">
    <location>
        <begin position="2923"/>
        <end position="3010"/>
    </location>
</feature>
<dbReference type="Pfam" id="PF13927">
    <property type="entry name" value="Ig_3"/>
    <property type="match status" value="7"/>
</dbReference>
<dbReference type="SUPFAM" id="SSF57196">
    <property type="entry name" value="EGF/Laminin"/>
    <property type="match status" value="2"/>
</dbReference>
<keyword evidence="2" id="KW-0964">Secreted</keyword>
<evidence type="ECO:0000256" key="5">
    <source>
        <dbReference type="ARBA" id="ARBA00022729"/>
    </source>
</evidence>
<evidence type="ECO:0000256" key="1">
    <source>
        <dbReference type="ARBA" id="ARBA00004498"/>
    </source>
</evidence>
<name>A0A8J6F891_ELECQ</name>
<dbReference type="SUPFAM" id="SSF48726">
    <property type="entry name" value="Immunoglobulin"/>
    <property type="match status" value="33"/>
</dbReference>
<evidence type="ECO:0000259" key="13">
    <source>
        <dbReference type="PROSITE" id="PS50835"/>
    </source>
</evidence>
<feature type="domain" description="Ig-like" evidence="13">
    <location>
        <begin position="408"/>
        <end position="495"/>
    </location>
</feature>
<dbReference type="FunFam" id="2.60.40.10:FF:001131">
    <property type="entry name" value="Hemicentin 1"/>
    <property type="match status" value="1"/>
</dbReference>
<feature type="domain" description="Ig-like" evidence="13">
    <location>
        <begin position="1546"/>
        <end position="1631"/>
    </location>
</feature>
<organism evidence="15 16">
    <name type="scientific">Eleutherodactylus coqui</name>
    <name type="common">Puerto Rican coqui</name>
    <dbReference type="NCBI Taxonomy" id="57060"/>
    <lineage>
        <taxon>Eukaryota</taxon>
        <taxon>Metazoa</taxon>
        <taxon>Chordata</taxon>
        <taxon>Craniata</taxon>
        <taxon>Vertebrata</taxon>
        <taxon>Euteleostomi</taxon>
        <taxon>Amphibia</taxon>
        <taxon>Batrachia</taxon>
        <taxon>Anura</taxon>
        <taxon>Neobatrachia</taxon>
        <taxon>Hyloidea</taxon>
        <taxon>Eleutherodactylidae</taxon>
        <taxon>Eleutherodactylinae</taxon>
        <taxon>Eleutherodactylus</taxon>
        <taxon>Eleutherodactylus</taxon>
    </lineage>
</organism>
<feature type="domain" description="EGF-like" evidence="12">
    <location>
        <begin position="3767"/>
        <end position="3804"/>
    </location>
</feature>
<dbReference type="Gene3D" id="2.20.100.10">
    <property type="entry name" value="Thrombospondin type-1 (TSP1) repeat"/>
    <property type="match status" value="6"/>
</dbReference>
<keyword evidence="9" id="KW-0325">Glycoprotein</keyword>
<dbReference type="PROSITE" id="PS00010">
    <property type="entry name" value="ASX_HYDROXYL"/>
    <property type="match status" value="3"/>
</dbReference>
<dbReference type="CDD" id="cd00096">
    <property type="entry name" value="Ig"/>
    <property type="match status" value="8"/>
</dbReference>
<feature type="domain" description="Ig-like" evidence="13">
    <location>
        <begin position="2744"/>
        <end position="2828"/>
    </location>
</feature>
<feature type="disulfide bond" evidence="11">
    <location>
        <begin position="3771"/>
        <end position="3781"/>
    </location>
</feature>
<evidence type="ECO:0000259" key="14">
    <source>
        <dbReference type="PROSITE" id="PS50993"/>
    </source>
</evidence>
<feature type="domain" description="Ig-like" evidence="13">
    <location>
        <begin position="2199"/>
        <end position="2287"/>
    </location>
</feature>
<dbReference type="SMART" id="SM00682">
    <property type="entry name" value="G2F"/>
    <property type="match status" value="1"/>
</dbReference>
<feature type="domain" description="Ig-like" evidence="13">
    <location>
        <begin position="2106"/>
        <end position="2194"/>
    </location>
</feature>
<dbReference type="Gene3D" id="2.40.155.10">
    <property type="entry name" value="Green fluorescent protein"/>
    <property type="match status" value="1"/>
</dbReference>
<feature type="domain" description="Ig-like" evidence="13">
    <location>
        <begin position="1060"/>
        <end position="1147"/>
    </location>
</feature>
<keyword evidence="7" id="KW-0106">Calcium</keyword>
<feature type="domain" description="Nidogen G2 beta-barrel" evidence="14">
    <location>
        <begin position="3446"/>
        <end position="3668"/>
    </location>
</feature>
<keyword evidence="4 11" id="KW-0245">EGF-like domain</keyword>
<dbReference type="InterPro" id="IPR007110">
    <property type="entry name" value="Ig-like_dom"/>
</dbReference>
<dbReference type="EMBL" id="WNTK01000005">
    <property type="protein sequence ID" value="KAG9483372.1"/>
    <property type="molecule type" value="Genomic_DNA"/>
</dbReference>
<evidence type="ECO:0000313" key="16">
    <source>
        <dbReference type="Proteomes" id="UP000770717"/>
    </source>
</evidence>
<feature type="domain" description="Ig-like" evidence="13">
    <location>
        <begin position="35"/>
        <end position="123"/>
    </location>
</feature>
<keyword evidence="6" id="KW-0677">Repeat</keyword>
<dbReference type="Gene3D" id="2.60.40.10">
    <property type="entry name" value="Immunoglobulins"/>
    <property type="match status" value="33"/>
</dbReference>
<feature type="domain" description="Ig-like" evidence="13">
    <location>
        <begin position="1451"/>
        <end position="1539"/>
    </location>
</feature>
<dbReference type="FunFam" id="2.20.100.10:FF:000007">
    <property type="entry name" value="Thrombospondin 1"/>
    <property type="match status" value="4"/>
</dbReference>
<dbReference type="FunFam" id="2.10.25.10:FF:000238">
    <property type="entry name" value="Hemicentin 1"/>
    <property type="match status" value="1"/>
</dbReference>
<dbReference type="SMART" id="SM00408">
    <property type="entry name" value="IGc2"/>
    <property type="match status" value="33"/>
</dbReference>
<dbReference type="Pfam" id="PF07645">
    <property type="entry name" value="EGF_CA"/>
    <property type="match status" value="4"/>
</dbReference>
<feature type="domain" description="Ig-like" evidence="13">
    <location>
        <begin position="778"/>
        <end position="868"/>
    </location>
</feature>
<dbReference type="FunFam" id="2.10.25.10:FF:000385">
    <property type="entry name" value="Hemicentin 1"/>
    <property type="match status" value="1"/>
</dbReference>
<feature type="domain" description="Ig-like" evidence="13">
    <location>
        <begin position="2476"/>
        <end position="2560"/>
    </location>
</feature>
<dbReference type="InterPro" id="IPR026823">
    <property type="entry name" value="cEGF"/>
</dbReference>
<dbReference type="InterPro" id="IPR013106">
    <property type="entry name" value="Ig_V-set"/>
</dbReference>
<keyword evidence="3" id="KW-0272">Extracellular matrix</keyword>
<dbReference type="InterPro" id="IPR009030">
    <property type="entry name" value="Growth_fac_rcpt_cys_sf"/>
</dbReference>
<dbReference type="Pfam" id="PF07474">
    <property type="entry name" value="G2F"/>
    <property type="match status" value="1"/>
</dbReference>
<dbReference type="Proteomes" id="UP000770717">
    <property type="component" value="Unassembled WGS sequence"/>
</dbReference>
<keyword evidence="8 11" id="KW-1015">Disulfide bond</keyword>
<keyword evidence="10" id="KW-0393">Immunoglobulin domain</keyword>
<dbReference type="InterPro" id="IPR036179">
    <property type="entry name" value="Ig-like_dom_sf"/>
</dbReference>
<dbReference type="Pfam" id="PF12662">
    <property type="entry name" value="cEGF"/>
    <property type="match status" value="1"/>
</dbReference>
<accession>A0A8J6F891</accession>
<feature type="domain" description="Ig-like" evidence="13">
    <location>
        <begin position="1924"/>
        <end position="2013"/>
    </location>
</feature>
<dbReference type="PROSITE" id="PS01186">
    <property type="entry name" value="EGF_2"/>
    <property type="match status" value="2"/>
</dbReference>
<feature type="domain" description="Ig-like" evidence="13">
    <location>
        <begin position="873"/>
        <end position="961"/>
    </location>
</feature>
<evidence type="ECO:0000256" key="3">
    <source>
        <dbReference type="ARBA" id="ARBA00022530"/>
    </source>
</evidence>